<sequence>MLGKCVLLFLLLCPVLGEREELRCDCEEQSVVEEGSVSSICSARATSRGLKQQVVSYSLYGSKSRDGRAPVEFEDLVPEVCEDVKVQYPGWVMRIYTDYKPEVPEQREWMCEIQCNNPHVDFCLVDRLPELGDVTSVQNQGRTWRFLPGMDPLVDIFLSRDTDSLVIDRERDAVREWLESDSMVHAMRDHPRHGRHILAGMWGAKTFMNRSLMASLTAKMLFETHLDHEKEFDQDILREVLWPATKNQMMVHDSYFCSEPEFEGPAYRPFPTRRDAKFFVSYGPRFLPALKDVTKCPLQCRPREHRYWVYC</sequence>
<name>A0A7R9A463_9CRUS</name>
<feature type="signal peptide" evidence="1">
    <location>
        <begin position="1"/>
        <end position="17"/>
    </location>
</feature>
<keyword evidence="3" id="KW-1185">Reference proteome</keyword>
<gene>
    <name evidence="2" type="ORF">DSTB1V02_LOCUS5450</name>
</gene>
<dbReference type="OrthoDB" id="204305at2759"/>
<dbReference type="AlphaFoldDB" id="A0A7R9A463"/>
<evidence type="ECO:0000313" key="3">
    <source>
        <dbReference type="Proteomes" id="UP000677054"/>
    </source>
</evidence>
<dbReference type="EMBL" id="LR900408">
    <property type="protein sequence ID" value="CAD7245578.1"/>
    <property type="molecule type" value="Genomic_DNA"/>
</dbReference>
<dbReference type="EMBL" id="CAJPEV010000891">
    <property type="protein sequence ID" value="CAG0889335.1"/>
    <property type="molecule type" value="Genomic_DNA"/>
</dbReference>
<proteinExistence type="predicted"/>
<evidence type="ECO:0000256" key="1">
    <source>
        <dbReference type="SAM" id="SignalP"/>
    </source>
</evidence>
<evidence type="ECO:0000313" key="2">
    <source>
        <dbReference type="EMBL" id="CAD7245578.1"/>
    </source>
</evidence>
<organism evidence="2">
    <name type="scientific">Darwinula stevensoni</name>
    <dbReference type="NCBI Taxonomy" id="69355"/>
    <lineage>
        <taxon>Eukaryota</taxon>
        <taxon>Metazoa</taxon>
        <taxon>Ecdysozoa</taxon>
        <taxon>Arthropoda</taxon>
        <taxon>Crustacea</taxon>
        <taxon>Oligostraca</taxon>
        <taxon>Ostracoda</taxon>
        <taxon>Podocopa</taxon>
        <taxon>Podocopida</taxon>
        <taxon>Darwinulocopina</taxon>
        <taxon>Darwinuloidea</taxon>
        <taxon>Darwinulidae</taxon>
        <taxon>Darwinula</taxon>
    </lineage>
</organism>
<reference evidence="2" key="1">
    <citation type="submission" date="2020-11" db="EMBL/GenBank/DDBJ databases">
        <authorList>
            <person name="Tran Van P."/>
        </authorList>
    </citation>
    <scope>NUCLEOTIDE SEQUENCE</scope>
</reference>
<keyword evidence="1" id="KW-0732">Signal</keyword>
<protein>
    <submittedName>
        <fullName evidence="2">Uncharacterized protein</fullName>
    </submittedName>
</protein>
<accession>A0A7R9A463</accession>
<feature type="chain" id="PRO_5036209695" evidence="1">
    <location>
        <begin position="18"/>
        <end position="311"/>
    </location>
</feature>
<dbReference type="Proteomes" id="UP000677054">
    <property type="component" value="Unassembled WGS sequence"/>
</dbReference>